<dbReference type="EMBL" id="CP030941">
    <property type="protein sequence ID" value="UUP16486.1"/>
    <property type="molecule type" value="Genomic_DNA"/>
</dbReference>
<evidence type="ECO:0000256" key="1">
    <source>
        <dbReference type="SAM" id="SignalP"/>
    </source>
</evidence>
<gene>
    <name evidence="3" type="ORF">NTH_00933</name>
</gene>
<proteinExistence type="predicted"/>
<dbReference type="InterPro" id="IPR027275">
    <property type="entry name" value="PRC-brl_dom"/>
</dbReference>
<keyword evidence="4" id="KW-1185">Reference proteome</keyword>
<sequence length="243" mass="26537">MYWRRLGPAFLALGLCASAAPLAHGQTDSRAEVARMTEDQYGVLLRSVEYRSLREIVEQNLVYGENGEEIGEVTDLVFAPEGQILSVIAKIDGIWETQVSIPWKEVVPNTPADGIAGILVPVDEEDEFIPELVLTPEDAANEMREVGEEVAVTGGAWLATGLLGAPARIEGKDGPEAFGLIQDAFMEEGEVFVLVIRPEPLSQMPELVAVPFPDEAVDWSPRRSLVDLGYSFETLLEAPKAEF</sequence>
<evidence type="ECO:0000259" key="2">
    <source>
        <dbReference type="Pfam" id="PF05239"/>
    </source>
</evidence>
<accession>A0ABY5MGZ3</accession>
<evidence type="ECO:0000313" key="4">
    <source>
        <dbReference type="Proteomes" id="UP001342418"/>
    </source>
</evidence>
<feature type="signal peptide" evidence="1">
    <location>
        <begin position="1"/>
        <end position="19"/>
    </location>
</feature>
<name>A0ABY5MGZ3_9HYPH</name>
<feature type="chain" id="PRO_5046643492" description="PRC-barrel domain-containing protein" evidence="1">
    <location>
        <begin position="20"/>
        <end position="243"/>
    </location>
</feature>
<dbReference type="Gene3D" id="2.30.30.240">
    <property type="entry name" value="PRC-barrel domain"/>
    <property type="match status" value="1"/>
</dbReference>
<dbReference type="Pfam" id="PF05239">
    <property type="entry name" value="PRC"/>
    <property type="match status" value="1"/>
</dbReference>
<feature type="domain" description="PRC-barrel" evidence="2">
    <location>
        <begin position="62"/>
        <end position="107"/>
    </location>
</feature>
<dbReference type="InterPro" id="IPR011033">
    <property type="entry name" value="PRC_barrel-like_sf"/>
</dbReference>
<dbReference type="SUPFAM" id="SSF50346">
    <property type="entry name" value="PRC-barrel domain"/>
    <property type="match status" value="1"/>
</dbReference>
<organism evidence="3 4">
    <name type="scientific">Nitratireductor thuwali</name>
    <dbReference type="NCBI Taxonomy" id="2267699"/>
    <lineage>
        <taxon>Bacteria</taxon>
        <taxon>Pseudomonadati</taxon>
        <taxon>Pseudomonadota</taxon>
        <taxon>Alphaproteobacteria</taxon>
        <taxon>Hyphomicrobiales</taxon>
        <taxon>Phyllobacteriaceae</taxon>
        <taxon>Nitratireductor</taxon>
    </lineage>
</organism>
<keyword evidence="1" id="KW-0732">Signal</keyword>
<evidence type="ECO:0000313" key="3">
    <source>
        <dbReference type="EMBL" id="UUP16486.1"/>
    </source>
</evidence>
<reference evidence="3 4" key="1">
    <citation type="submission" date="2018-07" db="EMBL/GenBank/DDBJ databases">
        <title>Genome sequence of Nitratireductor thuwali#1536.</title>
        <authorList>
            <person name="Michoud G."/>
            <person name="Merlino G."/>
            <person name="Sefrji F.O."/>
            <person name="Daffonchio D."/>
        </authorList>
    </citation>
    <scope>NUCLEOTIDE SEQUENCE [LARGE SCALE GENOMIC DNA]</scope>
    <source>
        <strain evidence="4">Nit1536</strain>
    </source>
</reference>
<protein>
    <recommendedName>
        <fullName evidence="2">PRC-barrel domain-containing protein</fullName>
    </recommendedName>
</protein>
<dbReference type="Proteomes" id="UP001342418">
    <property type="component" value="Chromosome"/>
</dbReference>